<keyword evidence="1" id="KW-1133">Transmembrane helix</keyword>
<feature type="domain" description="GGDEF" evidence="5">
    <location>
        <begin position="760"/>
        <end position="894"/>
    </location>
</feature>
<name>A0ABV2TII0_9RHOO</name>
<dbReference type="SMART" id="SM00267">
    <property type="entry name" value="GGDEF"/>
    <property type="match status" value="1"/>
</dbReference>
<dbReference type="SMART" id="SM00086">
    <property type="entry name" value="PAC"/>
    <property type="match status" value="3"/>
</dbReference>
<keyword evidence="7" id="KW-1185">Reference proteome</keyword>
<dbReference type="InterPro" id="IPR052155">
    <property type="entry name" value="Biofilm_reg_signaling"/>
</dbReference>
<dbReference type="CDD" id="cd01949">
    <property type="entry name" value="GGDEF"/>
    <property type="match status" value="1"/>
</dbReference>
<evidence type="ECO:0000259" key="4">
    <source>
        <dbReference type="PROSITE" id="PS50883"/>
    </source>
</evidence>
<feature type="domain" description="PAC" evidence="3">
    <location>
        <begin position="555"/>
        <end position="605"/>
    </location>
</feature>
<dbReference type="RefSeq" id="WP_354600181.1">
    <property type="nucleotide sequence ID" value="NZ_JBEWZI010000004.1"/>
</dbReference>
<dbReference type="Proteomes" id="UP001549691">
    <property type="component" value="Unassembled WGS sequence"/>
</dbReference>
<dbReference type="EMBL" id="JBEWZI010000004">
    <property type="protein sequence ID" value="MET7013720.1"/>
    <property type="molecule type" value="Genomic_DNA"/>
</dbReference>
<proteinExistence type="predicted"/>
<dbReference type="PANTHER" id="PTHR44757:SF2">
    <property type="entry name" value="BIOFILM ARCHITECTURE MAINTENANCE PROTEIN MBAA"/>
    <property type="match status" value="1"/>
</dbReference>
<dbReference type="InterPro" id="IPR043128">
    <property type="entry name" value="Rev_trsase/Diguanyl_cyclase"/>
</dbReference>
<reference evidence="6 7" key="1">
    <citation type="submission" date="2024-07" db="EMBL/GenBank/DDBJ databases">
        <title>Uliginosibacterium flavum JJ3220;KACC:17644.</title>
        <authorList>
            <person name="Kim M.K."/>
        </authorList>
    </citation>
    <scope>NUCLEOTIDE SEQUENCE [LARGE SCALE GENOMIC DNA]</scope>
    <source>
        <strain evidence="6 7">KACC:17644</strain>
    </source>
</reference>
<feature type="domain" description="PAC" evidence="3">
    <location>
        <begin position="679"/>
        <end position="728"/>
    </location>
</feature>
<dbReference type="Pfam" id="PF00563">
    <property type="entry name" value="EAL"/>
    <property type="match status" value="1"/>
</dbReference>
<evidence type="ECO:0000256" key="1">
    <source>
        <dbReference type="SAM" id="Phobius"/>
    </source>
</evidence>
<dbReference type="InterPro" id="IPR035965">
    <property type="entry name" value="PAS-like_dom_sf"/>
</dbReference>
<feature type="domain" description="EAL" evidence="4">
    <location>
        <begin position="903"/>
        <end position="1157"/>
    </location>
</feature>
<evidence type="ECO:0000259" key="3">
    <source>
        <dbReference type="PROSITE" id="PS50113"/>
    </source>
</evidence>
<gene>
    <name evidence="6" type="ORF">ABXR19_05935</name>
</gene>
<evidence type="ECO:0000259" key="5">
    <source>
        <dbReference type="PROSITE" id="PS50887"/>
    </source>
</evidence>
<feature type="transmembrane region" description="Helical" evidence="1">
    <location>
        <begin position="29"/>
        <end position="49"/>
    </location>
</feature>
<dbReference type="Gene3D" id="2.10.70.100">
    <property type="match status" value="1"/>
</dbReference>
<protein>
    <submittedName>
        <fullName evidence="6">EAL domain-containing protein</fullName>
    </submittedName>
</protein>
<dbReference type="NCBIfam" id="TIGR00229">
    <property type="entry name" value="sensory_box"/>
    <property type="match status" value="1"/>
</dbReference>
<dbReference type="SUPFAM" id="SSF141868">
    <property type="entry name" value="EAL domain-like"/>
    <property type="match status" value="1"/>
</dbReference>
<dbReference type="InterPro" id="IPR001610">
    <property type="entry name" value="PAC"/>
</dbReference>
<dbReference type="NCBIfam" id="TIGR00254">
    <property type="entry name" value="GGDEF"/>
    <property type="match status" value="1"/>
</dbReference>
<dbReference type="InterPro" id="IPR013767">
    <property type="entry name" value="PAS_fold"/>
</dbReference>
<dbReference type="InterPro" id="IPR000014">
    <property type="entry name" value="PAS"/>
</dbReference>
<dbReference type="Gene3D" id="3.20.20.450">
    <property type="entry name" value="EAL domain"/>
    <property type="match status" value="1"/>
</dbReference>
<dbReference type="SUPFAM" id="SSF55785">
    <property type="entry name" value="PYP-like sensor domain (PAS domain)"/>
    <property type="match status" value="3"/>
</dbReference>
<dbReference type="Gene3D" id="3.30.70.270">
    <property type="match status" value="1"/>
</dbReference>
<sequence length="1162" mass="128667">MNSAAIRACVKGGFSWLCAVFRALPLGLIAWGLLFICMAPLGSGLFYLVREPVEREAQLQALDAIVALKAATMAARIERIRSDAESMMLYEGFIAHYSRYLEHGEAAERDVLMTRMAGLLRTYGYRGIALVRPDGSQSLRYGAALDMNRQHMPGLLADALQSRNPVHSDLYRDAEGRVRWDFVVPLLDAQHANAPVGALLLNLDVEETLYQGILQWPTSTATGELVLARRDGDSMLMLNPLKYDQDAALHLRVPLSEDRAVTQVVTKPGAQRFSGPDYRGAPVLAAMRGIVGTPWFLIVKIDEVEAMRDLRQQTKLILLTSLVGVVLLLALLVGIARQQRRLNALKQEAWQLSREQLLKDFYELPFVGMAIYDADDAVWARVNPCLRAMLAVSDSTRVPDIAEAVLPADRPVFREHLLSLLEGRERECVLPEIGLQGTQGQTRMTRISLRASVGEKGRVAHVLATVEDLSEQLRDARLLRESETRLQAIFDHAGAGIGVLDSHGRWLRVNHRLCLITGYSAEELLGMSYLGITHPEDAESNREWTDEVWRTRSSQIFEKRYLRKDGVTVWVEVSLACMGDNEAPVLLSVVIDITARKAAELAVMRQDQRLQRAEQVAGFGNWEVELGTDVIHASPGAAAIYGLEGDTWPYRMIRDARLPESHAVMDAAMHALIHEGKPYSVDFRIRRFSDGVLRDLHAIAEYDAAAQIVFGVVQDITERKLTERRMENLAQCDQLTGLPNRSSFAEHIDHALARQRRRSGRLAVLMLDLDRFKDVNDSFGHAAGDELLQLATQALRQEVRSEDVLARLGGDEFGILIEDANGIQAINRIAIALQKALRTPFMLSGGNAVEIGVSIGISLFPDHGSTTEELIQHADTALYQAKGEGRNAYRYYTEALTVAARQRLALESRLHRALAHGDELKVYYQPQWDLQSGNLVGAEALMRWFDPDEGLISPAVFIPVAEESNLINLMTDWVIEHSCEFWVKNGLTGANGLHLAINLSPRSFSNATLAVGVQESLLRTGFPPHLLELELTEGALMQEGTGALAILQSLRDTGVRLALDDFGTGYSSLAYLRKFPLDVLKIDKSFVDVLNEESGAAMVTAIVDLAHVLGFRSLAEGVEEESQASFLRACGCEMYQGYLGSKPLPAAEFLVLVSKLKSEAKA</sequence>
<feature type="transmembrane region" description="Helical" evidence="1">
    <location>
        <begin position="316"/>
        <end position="336"/>
    </location>
</feature>
<dbReference type="PROSITE" id="PS50883">
    <property type="entry name" value="EAL"/>
    <property type="match status" value="1"/>
</dbReference>
<dbReference type="CDD" id="cd01948">
    <property type="entry name" value="EAL"/>
    <property type="match status" value="1"/>
</dbReference>
<dbReference type="Pfam" id="PF00989">
    <property type="entry name" value="PAS"/>
    <property type="match status" value="1"/>
</dbReference>
<dbReference type="PROSITE" id="PS50112">
    <property type="entry name" value="PAS"/>
    <property type="match status" value="1"/>
</dbReference>
<dbReference type="PROSITE" id="PS50113">
    <property type="entry name" value="PAC"/>
    <property type="match status" value="2"/>
</dbReference>
<dbReference type="InterPro" id="IPR001633">
    <property type="entry name" value="EAL_dom"/>
</dbReference>
<feature type="domain" description="PAS" evidence="2">
    <location>
        <begin position="482"/>
        <end position="552"/>
    </location>
</feature>
<dbReference type="Pfam" id="PF00990">
    <property type="entry name" value="GGDEF"/>
    <property type="match status" value="1"/>
</dbReference>
<dbReference type="InterPro" id="IPR029787">
    <property type="entry name" value="Nucleotide_cyclase"/>
</dbReference>
<keyword evidence="1" id="KW-0472">Membrane</keyword>
<dbReference type="InterPro" id="IPR000700">
    <property type="entry name" value="PAS-assoc_C"/>
</dbReference>
<dbReference type="CDD" id="cd00130">
    <property type="entry name" value="PAS"/>
    <property type="match status" value="1"/>
</dbReference>
<organism evidence="6 7">
    <name type="scientific">Uliginosibacterium flavum</name>
    <dbReference type="NCBI Taxonomy" id="1396831"/>
    <lineage>
        <taxon>Bacteria</taxon>
        <taxon>Pseudomonadati</taxon>
        <taxon>Pseudomonadota</taxon>
        <taxon>Betaproteobacteria</taxon>
        <taxon>Rhodocyclales</taxon>
        <taxon>Zoogloeaceae</taxon>
        <taxon>Uliginosibacterium</taxon>
    </lineage>
</organism>
<accession>A0ABV2TII0</accession>
<dbReference type="SMART" id="SM00091">
    <property type="entry name" value="PAS"/>
    <property type="match status" value="3"/>
</dbReference>
<evidence type="ECO:0000313" key="7">
    <source>
        <dbReference type="Proteomes" id="UP001549691"/>
    </source>
</evidence>
<keyword evidence="1" id="KW-0812">Transmembrane</keyword>
<dbReference type="PANTHER" id="PTHR44757">
    <property type="entry name" value="DIGUANYLATE CYCLASE DGCP"/>
    <property type="match status" value="1"/>
</dbReference>
<dbReference type="Gene3D" id="3.30.450.20">
    <property type="entry name" value="PAS domain"/>
    <property type="match status" value="3"/>
</dbReference>
<dbReference type="InterPro" id="IPR000160">
    <property type="entry name" value="GGDEF_dom"/>
</dbReference>
<comment type="caution">
    <text evidence="6">The sequence shown here is derived from an EMBL/GenBank/DDBJ whole genome shotgun (WGS) entry which is preliminary data.</text>
</comment>
<dbReference type="PROSITE" id="PS50887">
    <property type="entry name" value="GGDEF"/>
    <property type="match status" value="1"/>
</dbReference>
<dbReference type="SMART" id="SM00052">
    <property type="entry name" value="EAL"/>
    <property type="match status" value="1"/>
</dbReference>
<dbReference type="InterPro" id="IPR035919">
    <property type="entry name" value="EAL_sf"/>
</dbReference>
<evidence type="ECO:0000313" key="6">
    <source>
        <dbReference type="EMBL" id="MET7013720.1"/>
    </source>
</evidence>
<dbReference type="SUPFAM" id="SSF55073">
    <property type="entry name" value="Nucleotide cyclase"/>
    <property type="match status" value="1"/>
</dbReference>
<evidence type="ECO:0000259" key="2">
    <source>
        <dbReference type="PROSITE" id="PS50112"/>
    </source>
</evidence>